<comment type="caution">
    <text evidence="3">The sequence shown here is derived from an EMBL/GenBank/DDBJ whole genome shotgun (WGS) entry which is preliminary data.</text>
</comment>
<reference evidence="3 4" key="1">
    <citation type="submission" date="2019-11" db="EMBL/GenBank/DDBJ databases">
        <authorList>
            <person name="Dong K."/>
        </authorList>
    </citation>
    <scope>NUCLEOTIDE SEQUENCE [LARGE SCALE GENOMIC DNA]</scope>
    <source>
        <strain evidence="3 4">NBRC 112902</strain>
    </source>
</reference>
<evidence type="ECO:0000313" key="3">
    <source>
        <dbReference type="EMBL" id="MTH60485.1"/>
    </source>
</evidence>
<dbReference type="OrthoDB" id="9815677at2"/>
<protein>
    <recommendedName>
        <fullName evidence="2">PF03932 family protein CutC</fullName>
    </recommendedName>
</protein>
<gene>
    <name evidence="2" type="primary">cutC</name>
    <name evidence="3" type="ORF">GL300_14810</name>
</gene>
<dbReference type="GO" id="GO:0005507">
    <property type="term" value="F:copper ion binding"/>
    <property type="evidence" value="ECO:0007669"/>
    <property type="project" value="TreeGrafter"/>
</dbReference>
<accession>A0A844HQQ6</accession>
<keyword evidence="4" id="KW-1185">Reference proteome</keyword>
<dbReference type="InterPro" id="IPR036822">
    <property type="entry name" value="CutC-like_dom_sf"/>
</dbReference>
<dbReference type="EMBL" id="WMIG01000008">
    <property type="protein sequence ID" value="MTH60485.1"/>
    <property type="molecule type" value="Genomic_DNA"/>
</dbReference>
<name>A0A844HQQ6_9RHOB</name>
<dbReference type="GO" id="GO:0005737">
    <property type="term" value="C:cytoplasm"/>
    <property type="evidence" value="ECO:0007669"/>
    <property type="project" value="UniProtKB-SubCell"/>
</dbReference>
<dbReference type="SUPFAM" id="SSF110395">
    <property type="entry name" value="CutC-like"/>
    <property type="match status" value="1"/>
</dbReference>
<dbReference type="HAMAP" id="MF_00795">
    <property type="entry name" value="CutC"/>
    <property type="match status" value="1"/>
</dbReference>
<dbReference type="InterPro" id="IPR005627">
    <property type="entry name" value="CutC-like"/>
</dbReference>
<dbReference type="Gene3D" id="3.20.20.380">
    <property type="entry name" value="Copper homeostasis (CutC) domain"/>
    <property type="match status" value="1"/>
</dbReference>
<organism evidence="3 4">
    <name type="scientific">Paracoccus litorisediminis</name>
    <dbReference type="NCBI Taxonomy" id="2006130"/>
    <lineage>
        <taxon>Bacteria</taxon>
        <taxon>Pseudomonadati</taxon>
        <taxon>Pseudomonadota</taxon>
        <taxon>Alphaproteobacteria</taxon>
        <taxon>Rhodobacterales</taxon>
        <taxon>Paracoccaceae</taxon>
        <taxon>Paracoccus</taxon>
    </lineage>
</organism>
<evidence type="ECO:0000313" key="4">
    <source>
        <dbReference type="Proteomes" id="UP000449846"/>
    </source>
</evidence>
<dbReference type="AlphaFoldDB" id="A0A844HQQ6"/>
<evidence type="ECO:0000256" key="1">
    <source>
        <dbReference type="ARBA" id="ARBA00007768"/>
    </source>
</evidence>
<dbReference type="PANTHER" id="PTHR12598:SF0">
    <property type="entry name" value="COPPER HOMEOSTASIS PROTEIN CUTC HOMOLOG"/>
    <property type="match status" value="1"/>
</dbReference>
<evidence type="ECO:0000256" key="2">
    <source>
        <dbReference type="HAMAP-Rule" id="MF_00795"/>
    </source>
</evidence>
<dbReference type="PANTHER" id="PTHR12598">
    <property type="entry name" value="COPPER HOMEOSTASIS PROTEIN CUTC"/>
    <property type="match status" value="1"/>
</dbReference>
<dbReference type="Pfam" id="PF03932">
    <property type="entry name" value="CutC"/>
    <property type="match status" value="1"/>
</dbReference>
<proteinExistence type="inferred from homology"/>
<comment type="caution">
    <text evidence="2">Once thought to be involved in copper homeostasis, experiments in E.coli have shown this is not the case.</text>
</comment>
<comment type="similarity">
    <text evidence="1 2">Belongs to the CutC family.</text>
</comment>
<dbReference type="Proteomes" id="UP000449846">
    <property type="component" value="Unassembled WGS sequence"/>
</dbReference>
<comment type="subcellular location">
    <subcellularLocation>
        <location evidence="2">Cytoplasm</location>
    </subcellularLocation>
</comment>
<keyword evidence="2" id="KW-0963">Cytoplasm</keyword>
<dbReference type="RefSeq" id="WP_155040429.1">
    <property type="nucleotide sequence ID" value="NZ_WMIG01000008.1"/>
</dbReference>
<sequence length="247" mass="25452">MPARPTRPLLEVCVDDPAGLAAAIAGGADRIELCAALAVSGLTPAPGLIAQAAESPIPVCAMIRPRPGGFIYSPEELDAAFHDIKAVKAAGLAGIVTGATLPDGRLDLDTLARLRDAADGLELVIHRAFDLGPDLEESLEQAIELGVCRILTAGGTRAAPEGIETLSRLAAQAGDRITILAGGGVLPENAGRLLAAGVHELHASCTSMVEDPYPATRINIAASRPQALAKNVRALRDAMELATEQTQ</sequence>